<keyword evidence="6 8" id="KW-0411">Iron-sulfur</keyword>
<evidence type="ECO:0000256" key="7">
    <source>
        <dbReference type="ARBA" id="ARBA00023291"/>
    </source>
</evidence>
<feature type="domain" description="Divergent 4Fe-4S mono-cluster" evidence="9">
    <location>
        <begin position="50"/>
        <end position="114"/>
    </location>
</feature>
<dbReference type="PANTHER" id="PTHR36923:SF3">
    <property type="entry name" value="FERREDOXIN"/>
    <property type="match status" value="1"/>
</dbReference>
<keyword evidence="7" id="KW-0003">3Fe-4S</keyword>
<keyword evidence="4 8" id="KW-0249">Electron transport</keyword>
<evidence type="ECO:0000313" key="11">
    <source>
        <dbReference type="Proteomes" id="UP001501251"/>
    </source>
</evidence>
<evidence type="ECO:0000313" key="10">
    <source>
        <dbReference type="EMBL" id="GAA4203957.1"/>
    </source>
</evidence>
<gene>
    <name evidence="10" type="ORF">GCM10022252_62370</name>
</gene>
<dbReference type="InterPro" id="IPR051269">
    <property type="entry name" value="Fe-S_cluster_ET"/>
</dbReference>
<proteinExistence type="predicted"/>
<evidence type="ECO:0000256" key="3">
    <source>
        <dbReference type="ARBA" id="ARBA00022723"/>
    </source>
</evidence>
<evidence type="ECO:0000256" key="1">
    <source>
        <dbReference type="ARBA" id="ARBA00001927"/>
    </source>
</evidence>
<dbReference type="SUPFAM" id="SSF54862">
    <property type="entry name" value="4Fe-4S ferredoxins"/>
    <property type="match status" value="1"/>
</dbReference>
<comment type="cofactor">
    <cofactor evidence="1">
        <name>[3Fe-4S] cluster</name>
        <dbReference type="ChEBI" id="CHEBI:21137"/>
    </cofactor>
</comment>
<dbReference type="RefSeq" id="WP_344921717.1">
    <property type="nucleotide sequence ID" value="NZ_BAABAQ010000013.1"/>
</dbReference>
<evidence type="ECO:0000256" key="4">
    <source>
        <dbReference type="ARBA" id="ARBA00022982"/>
    </source>
</evidence>
<evidence type="ECO:0000256" key="8">
    <source>
        <dbReference type="RuleBase" id="RU368020"/>
    </source>
</evidence>
<dbReference type="Proteomes" id="UP001501251">
    <property type="component" value="Unassembled WGS sequence"/>
</dbReference>
<dbReference type="InterPro" id="IPR010693">
    <property type="entry name" value="Divergent_4Fe-4S_mono-cluster"/>
</dbReference>
<dbReference type="PRINTS" id="PR00352">
    <property type="entry name" value="3FE4SFRDOXIN"/>
</dbReference>
<comment type="caution">
    <text evidence="10">The sequence shown here is derived from an EMBL/GenBank/DDBJ whole genome shotgun (WGS) entry which is preliminary data.</text>
</comment>
<keyword evidence="11" id="KW-1185">Reference proteome</keyword>
<organism evidence="10 11">
    <name type="scientific">Streptosporangium oxazolinicum</name>
    <dbReference type="NCBI Taxonomy" id="909287"/>
    <lineage>
        <taxon>Bacteria</taxon>
        <taxon>Bacillati</taxon>
        <taxon>Actinomycetota</taxon>
        <taxon>Actinomycetes</taxon>
        <taxon>Streptosporangiales</taxon>
        <taxon>Streptosporangiaceae</taxon>
        <taxon>Streptosporangium</taxon>
    </lineage>
</organism>
<accession>A0ABP8BD47</accession>
<evidence type="ECO:0000256" key="5">
    <source>
        <dbReference type="ARBA" id="ARBA00023004"/>
    </source>
</evidence>
<name>A0ABP8BD47_9ACTN</name>
<evidence type="ECO:0000256" key="6">
    <source>
        <dbReference type="ARBA" id="ARBA00023014"/>
    </source>
</evidence>
<reference evidence="11" key="1">
    <citation type="journal article" date="2019" name="Int. J. Syst. Evol. Microbiol.">
        <title>The Global Catalogue of Microorganisms (GCM) 10K type strain sequencing project: providing services to taxonomists for standard genome sequencing and annotation.</title>
        <authorList>
            <consortium name="The Broad Institute Genomics Platform"/>
            <consortium name="The Broad Institute Genome Sequencing Center for Infectious Disease"/>
            <person name="Wu L."/>
            <person name="Ma J."/>
        </authorList>
    </citation>
    <scope>NUCLEOTIDE SEQUENCE [LARGE SCALE GENOMIC DNA]</scope>
    <source>
        <strain evidence="11">JCM 17388</strain>
    </source>
</reference>
<evidence type="ECO:0000259" key="9">
    <source>
        <dbReference type="Pfam" id="PF06902"/>
    </source>
</evidence>
<sequence>MADADLARALVEGRTLSPVLFAAVEGNDSFTQGREGIVAIEPEPLKTGSEGSDTEVSVNTDLCVGAGQCVLAAAEVFDQGADGLVVLLTATPPPFLRAAVRQAARQCPSGAVTLDEGAAH</sequence>
<comment type="function">
    <text evidence="8">Ferredoxins are iron-sulfur proteins that transfer electrons in a wide variety of metabolic reactions.</text>
</comment>
<dbReference type="Gene3D" id="3.30.70.20">
    <property type="match status" value="1"/>
</dbReference>
<dbReference type="InterPro" id="IPR001080">
    <property type="entry name" value="3Fe4S_ferredoxin"/>
</dbReference>
<keyword evidence="3 8" id="KW-0479">Metal-binding</keyword>
<dbReference type="Pfam" id="PF06902">
    <property type="entry name" value="Fer4_19"/>
    <property type="match status" value="1"/>
</dbReference>
<dbReference type="PANTHER" id="PTHR36923">
    <property type="entry name" value="FERREDOXIN"/>
    <property type="match status" value="1"/>
</dbReference>
<evidence type="ECO:0000256" key="2">
    <source>
        <dbReference type="ARBA" id="ARBA00022448"/>
    </source>
</evidence>
<keyword evidence="5 8" id="KW-0408">Iron</keyword>
<dbReference type="EMBL" id="BAABAQ010000013">
    <property type="protein sequence ID" value="GAA4203957.1"/>
    <property type="molecule type" value="Genomic_DNA"/>
</dbReference>
<protein>
    <recommendedName>
        <fullName evidence="8">Ferredoxin</fullName>
    </recommendedName>
</protein>
<keyword evidence="2 8" id="KW-0813">Transport</keyword>